<accession>A0A7I4Z676</accession>
<dbReference type="OMA" id="ANIYVRF"/>
<dbReference type="AlphaFoldDB" id="A0A7I4Z676"/>
<proteinExistence type="inferred from homology"/>
<evidence type="ECO:0000313" key="9">
    <source>
        <dbReference type="WBParaSite" id="HCON_00188260-00002"/>
    </source>
</evidence>
<feature type="transmembrane region" description="Helical" evidence="6">
    <location>
        <begin position="127"/>
        <end position="147"/>
    </location>
</feature>
<evidence type="ECO:0000256" key="6">
    <source>
        <dbReference type="SAM" id="Phobius"/>
    </source>
</evidence>
<name>A0A7I4Z676_HAECO</name>
<sequence length="329" mass="36928">MAHGELALFPVLSVLFALLAFFIGYAIAVSKGHVDAFLPFISDCAAIQPESSIFGQLFNISAFFLAVTVFLIHRQTMLFHARDYENNIVVWRIFSIILMLIGFVAALGASIVSNFQEGPQLVTHNTGAFMLFIGIVVYFWGQTIMSCGLRPRMIPLRVICFRVLINLIVTALLAFHMTCLFGEPFVKSVNGTKPVEDVPPTGIVRHKQGDPFYVNWLATTISEWVLALLIEFYVLTYAYDLSRNFMSSSKGSHCSSVIDGHLKRMSYEPPVDHGYPEHFSSAGAYFGTPSRRRLYRVDQVYASSGYNQPRALPRTMIAPTSNGDRYQYF</sequence>
<feature type="transmembrane region" description="Helical" evidence="6">
    <location>
        <begin position="52"/>
        <end position="72"/>
    </location>
</feature>
<feature type="transmembrane region" description="Helical" evidence="6">
    <location>
        <begin position="159"/>
        <end position="178"/>
    </location>
</feature>
<dbReference type="WBParaSite" id="HCON_00188260-00002">
    <property type="protein sequence ID" value="HCON_00188260-00002"/>
    <property type="gene ID" value="HCON_00188260"/>
</dbReference>
<dbReference type="PANTHER" id="PTHR21324:SF2">
    <property type="entry name" value="EG:22E5.9 PROTEIN"/>
    <property type="match status" value="1"/>
</dbReference>
<evidence type="ECO:0000256" key="2">
    <source>
        <dbReference type="ARBA" id="ARBA00006565"/>
    </source>
</evidence>
<feature type="transmembrane region" description="Helical" evidence="6">
    <location>
        <begin position="216"/>
        <end position="239"/>
    </location>
</feature>
<keyword evidence="8" id="KW-1185">Reference proteome</keyword>
<evidence type="ECO:0000256" key="4">
    <source>
        <dbReference type="ARBA" id="ARBA00022989"/>
    </source>
</evidence>
<dbReference type="InterPro" id="IPR019402">
    <property type="entry name" value="CWH43_N"/>
</dbReference>
<reference evidence="9" key="1">
    <citation type="submission" date="2020-12" db="UniProtKB">
        <authorList>
            <consortium name="WormBaseParasite"/>
        </authorList>
    </citation>
    <scope>IDENTIFICATION</scope>
    <source>
        <strain evidence="9">MHco3</strain>
    </source>
</reference>
<evidence type="ECO:0000256" key="1">
    <source>
        <dbReference type="ARBA" id="ARBA00004127"/>
    </source>
</evidence>
<comment type="similarity">
    <text evidence="2">Belongs to the DRAM/TMEM150 family.</text>
</comment>
<keyword evidence="3 6" id="KW-0812">Transmembrane</keyword>
<keyword evidence="5 6" id="KW-0472">Membrane</keyword>
<dbReference type="InterPro" id="IPR050911">
    <property type="entry name" value="DRAM/TMEM150_Autophagy_Mod"/>
</dbReference>
<evidence type="ECO:0000313" key="8">
    <source>
        <dbReference type="Proteomes" id="UP000025227"/>
    </source>
</evidence>
<organism evidence="8 9">
    <name type="scientific">Haemonchus contortus</name>
    <name type="common">Barber pole worm</name>
    <dbReference type="NCBI Taxonomy" id="6289"/>
    <lineage>
        <taxon>Eukaryota</taxon>
        <taxon>Metazoa</taxon>
        <taxon>Ecdysozoa</taxon>
        <taxon>Nematoda</taxon>
        <taxon>Chromadorea</taxon>
        <taxon>Rhabditida</taxon>
        <taxon>Rhabditina</taxon>
        <taxon>Rhabditomorpha</taxon>
        <taxon>Strongyloidea</taxon>
        <taxon>Trichostrongylidae</taxon>
        <taxon>Haemonchus</taxon>
    </lineage>
</organism>
<comment type="subcellular location">
    <subcellularLocation>
        <location evidence="1">Endomembrane system</location>
        <topology evidence="1">Multi-pass membrane protein</topology>
    </subcellularLocation>
</comment>
<dbReference type="OrthoDB" id="191706at2759"/>
<dbReference type="PANTHER" id="PTHR21324">
    <property type="entry name" value="FASTING-INDUCIBLE INTEGRAL MEMBRANE PROTEIN TM6P1-RELATED"/>
    <property type="match status" value="1"/>
</dbReference>
<evidence type="ECO:0000256" key="3">
    <source>
        <dbReference type="ARBA" id="ARBA00022692"/>
    </source>
</evidence>
<feature type="transmembrane region" description="Helical" evidence="6">
    <location>
        <begin position="93"/>
        <end position="115"/>
    </location>
</feature>
<keyword evidence="4 6" id="KW-1133">Transmembrane helix</keyword>
<dbReference type="Proteomes" id="UP000025227">
    <property type="component" value="Unplaced"/>
</dbReference>
<evidence type="ECO:0000256" key="5">
    <source>
        <dbReference type="ARBA" id="ARBA00023136"/>
    </source>
</evidence>
<dbReference type="Pfam" id="PF10277">
    <property type="entry name" value="Frag1"/>
    <property type="match status" value="1"/>
</dbReference>
<feature type="domain" description="CWH43-like N-terminal" evidence="7">
    <location>
        <begin position="7"/>
        <end position="242"/>
    </location>
</feature>
<evidence type="ECO:0000259" key="7">
    <source>
        <dbReference type="Pfam" id="PF10277"/>
    </source>
</evidence>
<dbReference type="GO" id="GO:0012505">
    <property type="term" value="C:endomembrane system"/>
    <property type="evidence" value="ECO:0007669"/>
    <property type="project" value="UniProtKB-SubCell"/>
</dbReference>
<protein>
    <submittedName>
        <fullName evidence="9">DNA damage-regulated autophagy modulator protein 2</fullName>
    </submittedName>
</protein>